<accession>A0A9Q0DP66</accession>
<comment type="subcellular location">
    <subcellularLocation>
        <location evidence="1">Membrane</location>
    </subcellularLocation>
</comment>
<comment type="caution">
    <text evidence="8">The sequence shown here is derived from an EMBL/GenBank/DDBJ whole genome shotgun (WGS) entry which is preliminary data.</text>
</comment>
<dbReference type="PANTHER" id="PTHR14948">
    <property type="entry name" value="NG5"/>
    <property type="match status" value="1"/>
</dbReference>
<dbReference type="InterPro" id="IPR051423">
    <property type="entry name" value="CD225/Dispanin"/>
</dbReference>
<feature type="region of interest" description="Disordered" evidence="6">
    <location>
        <begin position="1"/>
        <end position="26"/>
    </location>
</feature>
<comment type="similarity">
    <text evidence="2">Belongs to the CD225/Dispanin family.</text>
</comment>
<evidence type="ECO:0000256" key="1">
    <source>
        <dbReference type="ARBA" id="ARBA00004370"/>
    </source>
</evidence>
<evidence type="ECO:0000256" key="6">
    <source>
        <dbReference type="SAM" id="MobiDB-lite"/>
    </source>
</evidence>
<evidence type="ECO:0000313" key="9">
    <source>
        <dbReference type="Proteomes" id="UP001148018"/>
    </source>
</evidence>
<keyword evidence="9" id="KW-1185">Reference proteome</keyword>
<gene>
    <name evidence="8" type="ORF">NHX12_008609</name>
</gene>
<organism evidence="8 9">
    <name type="scientific">Muraenolepis orangiensis</name>
    <name type="common">Patagonian moray cod</name>
    <dbReference type="NCBI Taxonomy" id="630683"/>
    <lineage>
        <taxon>Eukaryota</taxon>
        <taxon>Metazoa</taxon>
        <taxon>Chordata</taxon>
        <taxon>Craniata</taxon>
        <taxon>Vertebrata</taxon>
        <taxon>Euteleostomi</taxon>
        <taxon>Actinopterygii</taxon>
        <taxon>Neopterygii</taxon>
        <taxon>Teleostei</taxon>
        <taxon>Neoteleostei</taxon>
        <taxon>Acanthomorphata</taxon>
        <taxon>Zeiogadaria</taxon>
        <taxon>Gadariae</taxon>
        <taxon>Gadiformes</taxon>
        <taxon>Muraenolepidoidei</taxon>
        <taxon>Muraenolepididae</taxon>
        <taxon>Muraenolepis</taxon>
    </lineage>
</organism>
<proteinExistence type="inferred from homology"/>
<evidence type="ECO:0000256" key="7">
    <source>
        <dbReference type="SAM" id="Phobius"/>
    </source>
</evidence>
<evidence type="ECO:0000256" key="3">
    <source>
        <dbReference type="ARBA" id="ARBA00022692"/>
    </source>
</evidence>
<evidence type="ECO:0008006" key="10">
    <source>
        <dbReference type="Google" id="ProtNLM"/>
    </source>
</evidence>
<dbReference type="Proteomes" id="UP001148018">
    <property type="component" value="Unassembled WGS sequence"/>
</dbReference>
<dbReference type="PANTHER" id="PTHR14948:SF1">
    <property type="entry name" value="TRAFFICKING REGULATOR OF GLUT4 1"/>
    <property type="match status" value="1"/>
</dbReference>
<keyword evidence="5 7" id="KW-0472">Membrane</keyword>
<dbReference type="AlphaFoldDB" id="A0A9Q0DP66"/>
<dbReference type="OrthoDB" id="9049275at2759"/>
<evidence type="ECO:0000256" key="2">
    <source>
        <dbReference type="ARBA" id="ARBA00006843"/>
    </source>
</evidence>
<protein>
    <recommendedName>
        <fullName evidence="10">Trafficking regulator of GLUT4 (SLC2A4) 1a</fullName>
    </recommendedName>
</protein>
<dbReference type="GO" id="GO:0016020">
    <property type="term" value="C:membrane"/>
    <property type="evidence" value="ECO:0007669"/>
    <property type="project" value="UniProtKB-SubCell"/>
</dbReference>
<dbReference type="EMBL" id="JANIIK010000114">
    <property type="protein sequence ID" value="KAJ3590660.1"/>
    <property type="molecule type" value="Genomic_DNA"/>
</dbReference>
<dbReference type="InterPro" id="IPR007593">
    <property type="entry name" value="CD225/Dispanin_fam"/>
</dbReference>
<evidence type="ECO:0000256" key="4">
    <source>
        <dbReference type="ARBA" id="ARBA00022989"/>
    </source>
</evidence>
<reference evidence="8" key="1">
    <citation type="submission" date="2022-07" db="EMBL/GenBank/DDBJ databases">
        <title>Chromosome-level genome of Muraenolepis orangiensis.</title>
        <authorList>
            <person name="Kim J."/>
        </authorList>
    </citation>
    <scope>NUCLEOTIDE SEQUENCE</scope>
    <source>
        <strain evidence="8">KU_S4_2022</strain>
        <tissue evidence="8">Muscle</tissue>
    </source>
</reference>
<name>A0A9Q0DP66_9TELE</name>
<feature type="transmembrane region" description="Helical" evidence="7">
    <location>
        <begin position="111"/>
        <end position="136"/>
    </location>
</feature>
<sequence length="166" mass="17676">MAINTDTAFETSNLGETGPVPPPGFHETEQLLAVTTEPGGNGMKMSSSFTVNVDGEKNLEVDRNGHSVSLRSGSVGHLAAAPLSPSKVSLSRTSSTGNAAVLQENPKPKDYLILVILSCLCPLWPVSIVALVYSIMAGPMEAEAEWRRGALQAVYGRILRQTIKKE</sequence>
<feature type="compositionally biased region" description="Polar residues" evidence="6">
    <location>
        <begin position="1"/>
        <end position="15"/>
    </location>
</feature>
<keyword evidence="3 7" id="KW-0812">Transmembrane</keyword>
<keyword evidence="4 7" id="KW-1133">Transmembrane helix</keyword>
<evidence type="ECO:0000256" key="5">
    <source>
        <dbReference type="ARBA" id="ARBA00023136"/>
    </source>
</evidence>
<evidence type="ECO:0000313" key="8">
    <source>
        <dbReference type="EMBL" id="KAJ3590660.1"/>
    </source>
</evidence>
<dbReference type="Pfam" id="PF04505">
    <property type="entry name" value="CD225"/>
    <property type="match status" value="1"/>
</dbReference>